<keyword evidence="2" id="KW-0808">Transferase</keyword>
<feature type="compositionally biased region" description="Basic and acidic residues" evidence="1">
    <location>
        <begin position="1"/>
        <end position="13"/>
    </location>
</feature>
<feature type="non-terminal residue" evidence="2">
    <location>
        <position position="1"/>
    </location>
</feature>
<dbReference type="Proteomes" id="UP000286862">
    <property type="component" value="Unassembled WGS sequence"/>
</dbReference>
<sequence length="180" mass="20130">PPDFSPEREEYRDAYPSSASEEGLSFPTSLYELPKKQRQLLDFLLLYPEFLSELLTGGLKESIGQSPITGLVDAMEQLASTGNFTPEQLLSVVASGTERQYIADLLSRDGDGHLGDDSEEQGRLLCDELLICLKNMQQQREGIDLRTRILAAEQAGNYSLVSELQRKKMLAVQAKNLYQE</sequence>
<evidence type="ECO:0000313" key="3">
    <source>
        <dbReference type="Proteomes" id="UP000286862"/>
    </source>
</evidence>
<evidence type="ECO:0000313" key="2">
    <source>
        <dbReference type="EMBL" id="RWX46500.1"/>
    </source>
</evidence>
<reference evidence="2 3" key="1">
    <citation type="submission" date="2017-01" db="EMBL/GenBank/DDBJ databases">
        <title>The cable genome- insights into the physiology and evolution of filamentous bacteria capable of sulfide oxidation via long distance electron transfer.</title>
        <authorList>
            <person name="Schreiber L."/>
            <person name="Bjerg J.T."/>
            <person name="Boggild A."/>
            <person name="Van De Vossenberg J."/>
            <person name="Meysman F."/>
            <person name="Nielsen L.P."/>
            <person name="Schramm A."/>
            <person name="Kjeldsen K.U."/>
        </authorList>
    </citation>
    <scope>NUCLEOTIDE SEQUENCE [LARGE SCALE GENOMIC DNA]</scope>
    <source>
        <strain evidence="2">A2</strain>
    </source>
</reference>
<name>A0A3S3RS14_9BACT</name>
<gene>
    <name evidence="2" type="ORF">VT99_12201</name>
</gene>
<dbReference type="AlphaFoldDB" id="A0A3S3RS14"/>
<evidence type="ECO:0000256" key="1">
    <source>
        <dbReference type="SAM" id="MobiDB-lite"/>
    </source>
</evidence>
<dbReference type="EMBL" id="MTKQ01000220">
    <property type="protein sequence ID" value="RWX46500.1"/>
    <property type="molecule type" value="Genomic_DNA"/>
</dbReference>
<feature type="region of interest" description="Disordered" evidence="1">
    <location>
        <begin position="1"/>
        <end position="24"/>
    </location>
</feature>
<dbReference type="GO" id="GO:0016779">
    <property type="term" value="F:nucleotidyltransferase activity"/>
    <property type="evidence" value="ECO:0007669"/>
    <property type="project" value="UniProtKB-KW"/>
</dbReference>
<dbReference type="EC" id="2.7.7.-" evidence="2"/>
<comment type="caution">
    <text evidence="2">The sequence shown here is derived from an EMBL/GenBank/DDBJ whole genome shotgun (WGS) entry which is preliminary data.</text>
</comment>
<organism evidence="2 3">
    <name type="scientific">Candidatus Electrothrix marina</name>
    <dbReference type="NCBI Taxonomy" id="1859130"/>
    <lineage>
        <taxon>Bacteria</taxon>
        <taxon>Pseudomonadati</taxon>
        <taxon>Thermodesulfobacteriota</taxon>
        <taxon>Desulfobulbia</taxon>
        <taxon>Desulfobulbales</taxon>
        <taxon>Desulfobulbaceae</taxon>
        <taxon>Candidatus Electrothrix</taxon>
    </lineage>
</organism>
<accession>A0A3S3RS14</accession>
<proteinExistence type="predicted"/>
<protein>
    <submittedName>
        <fullName evidence="2">DNA primase</fullName>
        <ecNumber evidence="2">2.7.7.-</ecNumber>
    </submittedName>
</protein>
<keyword evidence="2" id="KW-0548">Nucleotidyltransferase</keyword>